<evidence type="ECO:0000313" key="1">
    <source>
        <dbReference type="EMBL" id="GES21842.1"/>
    </source>
</evidence>
<protein>
    <submittedName>
        <fullName evidence="1">Uncharacterized protein</fullName>
    </submittedName>
</protein>
<comment type="caution">
    <text evidence="1">The sequence shown here is derived from an EMBL/GenBank/DDBJ whole genome shotgun (WGS) entry which is preliminary data.</text>
</comment>
<reference evidence="1 2" key="1">
    <citation type="submission" date="2019-10" db="EMBL/GenBank/DDBJ databases">
        <title>Whole genome shotgun sequence of Acrocarpospora pleiomorpha NBRC 16267.</title>
        <authorList>
            <person name="Ichikawa N."/>
            <person name="Kimura A."/>
            <person name="Kitahashi Y."/>
            <person name="Komaki H."/>
            <person name="Oguchi A."/>
        </authorList>
    </citation>
    <scope>NUCLEOTIDE SEQUENCE [LARGE SCALE GENOMIC DNA]</scope>
    <source>
        <strain evidence="1 2">NBRC 16267</strain>
    </source>
</reference>
<keyword evidence="2" id="KW-1185">Reference proteome</keyword>
<sequence length="61" mass="6507">MRLVSEIAAIATYRSNPASPNSGQVTDRLTAPGYTNVRKYREGLREGLETLAGAGLPTESV</sequence>
<evidence type="ECO:0000313" key="2">
    <source>
        <dbReference type="Proteomes" id="UP000377595"/>
    </source>
</evidence>
<accession>A0A5M3XLU9</accession>
<organism evidence="1 2">
    <name type="scientific">Acrocarpospora pleiomorpha</name>
    <dbReference type="NCBI Taxonomy" id="90975"/>
    <lineage>
        <taxon>Bacteria</taxon>
        <taxon>Bacillati</taxon>
        <taxon>Actinomycetota</taxon>
        <taxon>Actinomycetes</taxon>
        <taxon>Streptosporangiales</taxon>
        <taxon>Streptosporangiaceae</taxon>
        <taxon>Acrocarpospora</taxon>
    </lineage>
</organism>
<gene>
    <name evidence="1" type="ORF">Aple_047390</name>
</gene>
<dbReference type="AlphaFoldDB" id="A0A5M3XLU9"/>
<proteinExistence type="predicted"/>
<dbReference type="Proteomes" id="UP000377595">
    <property type="component" value="Unassembled WGS sequence"/>
</dbReference>
<name>A0A5M3XLU9_9ACTN</name>
<dbReference type="EMBL" id="BLAF01000026">
    <property type="protein sequence ID" value="GES21842.1"/>
    <property type="molecule type" value="Genomic_DNA"/>
</dbReference>